<dbReference type="PANTHER" id="PTHR24249">
    <property type="entry name" value="HISTAMINE RECEPTOR-RELATED G-PROTEIN COUPLED RECEPTOR"/>
    <property type="match status" value="1"/>
</dbReference>
<dbReference type="CDD" id="cd00637">
    <property type="entry name" value="7tm_classA_rhodopsin-like"/>
    <property type="match status" value="1"/>
</dbReference>
<comment type="caution">
    <text evidence="12">The sequence shown here is derived from an EMBL/GenBank/DDBJ whole genome shotgun (WGS) entry which is preliminary data.</text>
</comment>
<dbReference type="PROSITE" id="PS50262">
    <property type="entry name" value="G_PROTEIN_RECEP_F1_2"/>
    <property type="match status" value="1"/>
</dbReference>
<feature type="transmembrane region" description="Helical" evidence="10">
    <location>
        <begin position="269"/>
        <end position="293"/>
    </location>
</feature>
<dbReference type="InterPro" id="IPR000276">
    <property type="entry name" value="GPCR_Rhodpsn"/>
</dbReference>
<sequence>MNSSHNQPKHEFPWNCVADIALGKPVDFSNLAHGILIALIAIHAFTCPMTILLNLLVMIAVKTKVRLQSMSNIALACLASTDLMVGLVGQPLLIAVTVNLLKTTAEACSLQTAVKFFAHFFMLASFIHLFLITMDRCIAITRPYVYIQAVTKARVLIGTALAWTLTVIIHIVFFIDHGLFEVINSVLVSAFIAIILLCNAIVYREARRHEKQIASQQVDAATRENFLFQKRAFKLTLTIIAFVIISFLPMVIFRISIECLKDIVTLGTLWAIRAAASSLAVLNSFVNPLIYYLRLRQFRVALIELLMRKNRNEAEEFERKIFGSNVVAHRELIQRREGGEP</sequence>
<protein>
    <recommendedName>
        <fullName evidence="11">G-protein coupled receptors family 1 profile domain-containing protein</fullName>
    </recommendedName>
</protein>
<evidence type="ECO:0000256" key="9">
    <source>
        <dbReference type="RuleBase" id="RU000688"/>
    </source>
</evidence>
<dbReference type="InterPro" id="IPR050569">
    <property type="entry name" value="TAAR"/>
</dbReference>
<keyword evidence="8 9" id="KW-0807">Transducer</keyword>
<dbReference type="SUPFAM" id="SSF81321">
    <property type="entry name" value="Family A G protein-coupled receptor-like"/>
    <property type="match status" value="1"/>
</dbReference>
<feature type="transmembrane region" description="Helical" evidence="10">
    <location>
        <begin position="73"/>
        <end position="96"/>
    </location>
</feature>
<evidence type="ECO:0000256" key="4">
    <source>
        <dbReference type="ARBA" id="ARBA00022989"/>
    </source>
</evidence>
<evidence type="ECO:0000256" key="10">
    <source>
        <dbReference type="SAM" id="Phobius"/>
    </source>
</evidence>
<dbReference type="Gene3D" id="1.20.1070.10">
    <property type="entry name" value="Rhodopsin 7-helix transmembrane proteins"/>
    <property type="match status" value="1"/>
</dbReference>
<reference evidence="12 13" key="1">
    <citation type="submission" date="2022-05" db="EMBL/GenBank/DDBJ databases">
        <authorList>
            <consortium name="Genoscope - CEA"/>
            <person name="William W."/>
        </authorList>
    </citation>
    <scope>NUCLEOTIDE SEQUENCE [LARGE SCALE GENOMIC DNA]</scope>
</reference>
<keyword evidence="6 10" id="KW-0472">Membrane</keyword>
<evidence type="ECO:0000256" key="3">
    <source>
        <dbReference type="ARBA" id="ARBA00022692"/>
    </source>
</evidence>
<evidence type="ECO:0000256" key="6">
    <source>
        <dbReference type="ARBA" id="ARBA00023136"/>
    </source>
</evidence>
<evidence type="ECO:0000313" key="13">
    <source>
        <dbReference type="Proteomes" id="UP001159427"/>
    </source>
</evidence>
<comment type="subcellular location">
    <subcellularLocation>
        <location evidence="1">Cell membrane</location>
        <topology evidence="1">Multi-pass membrane protein</topology>
    </subcellularLocation>
</comment>
<dbReference type="Proteomes" id="UP001159427">
    <property type="component" value="Unassembled WGS sequence"/>
</dbReference>
<evidence type="ECO:0000256" key="5">
    <source>
        <dbReference type="ARBA" id="ARBA00023040"/>
    </source>
</evidence>
<keyword evidence="2" id="KW-1003">Cell membrane</keyword>
<evidence type="ECO:0000259" key="11">
    <source>
        <dbReference type="PROSITE" id="PS50262"/>
    </source>
</evidence>
<dbReference type="PROSITE" id="PS00237">
    <property type="entry name" value="G_PROTEIN_RECEP_F1_1"/>
    <property type="match status" value="1"/>
</dbReference>
<proteinExistence type="inferred from homology"/>
<keyword evidence="4 10" id="KW-1133">Transmembrane helix</keyword>
<evidence type="ECO:0000313" key="12">
    <source>
        <dbReference type="EMBL" id="CAH3018365.1"/>
    </source>
</evidence>
<evidence type="ECO:0000256" key="2">
    <source>
        <dbReference type="ARBA" id="ARBA00022475"/>
    </source>
</evidence>
<evidence type="ECO:0000256" key="1">
    <source>
        <dbReference type="ARBA" id="ARBA00004651"/>
    </source>
</evidence>
<organism evidence="12 13">
    <name type="scientific">Porites evermanni</name>
    <dbReference type="NCBI Taxonomy" id="104178"/>
    <lineage>
        <taxon>Eukaryota</taxon>
        <taxon>Metazoa</taxon>
        <taxon>Cnidaria</taxon>
        <taxon>Anthozoa</taxon>
        <taxon>Hexacorallia</taxon>
        <taxon>Scleractinia</taxon>
        <taxon>Fungiina</taxon>
        <taxon>Poritidae</taxon>
        <taxon>Porites</taxon>
    </lineage>
</organism>
<keyword evidence="7 9" id="KW-0675">Receptor</keyword>
<evidence type="ECO:0000256" key="7">
    <source>
        <dbReference type="ARBA" id="ARBA00023170"/>
    </source>
</evidence>
<feature type="transmembrane region" description="Helical" evidence="10">
    <location>
        <begin position="155"/>
        <end position="176"/>
    </location>
</feature>
<dbReference type="EMBL" id="CALNXI010000085">
    <property type="protein sequence ID" value="CAH3018365.1"/>
    <property type="molecule type" value="Genomic_DNA"/>
</dbReference>
<feature type="transmembrane region" description="Helical" evidence="10">
    <location>
        <begin position="235"/>
        <end position="257"/>
    </location>
</feature>
<keyword evidence="3 9" id="KW-0812">Transmembrane</keyword>
<gene>
    <name evidence="12" type="ORF">PEVE_00042776</name>
</gene>
<dbReference type="PANTHER" id="PTHR24249:SF421">
    <property type="entry name" value="G-PROTEIN COUPLED RECEPTORS FAMILY 1 PROFILE DOMAIN-CONTAINING PROTEIN"/>
    <property type="match status" value="1"/>
</dbReference>
<keyword evidence="5 9" id="KW-0297">G-protein coupled receptor</keyword>
<feature type="transmembrane region" description="Helical" evidence="10">
    <location>
        <begin position="116"/>
        <end position="134"/>
    </location>
</feature>
<keyword evidence="13" id="KW-1185">Reference proteome</keyword>
<name>A0ABN8LS32_9CNID</name>
<dbReference type="InterPro" id="IPR017452">
    <property type="entry name" value="GPCR_Rhodpsn_7TM"/>
</dbReference>
<feature type="transmembrane region" description="Helical" evidence="10">
    <location>
        <begin position="35"/>
        <end position="61"/>
    </location>
</feature>
<feature type="domain" description="G-protein coupled receptors family 1 profile" evidence="11">
    <location>
        <begin position="53"/>
        <end position="291"/>
    </location>
</feature>
<accession>A0ABN8LS32</accession>
<evidence type="ECO:0000256" key="8">
    <source>
        <dbReference type="ARBA" id="ARBA00023224"/>
    </source>
</evidence>
<comment type="similarity">
    <text evidence="9">Belongs to the G-protein coupled receptor 1 family.</text>
</comment>
<feature type="transmembrane region" description="Helical" evidence="10">
    <location>
        <begin position="182"/>
        <end position="203"/>
    </location>
</feature>
<dbReference type="Pfam" id="PF00001">
    <property type="entry name" value="7tm_1"/>
    <property type="match status" value="1"/>
</dbReference>
<dbReference type="PRINTS" id="PR00237">
    <property type="entry name" value="GPCRRHODOPSN"/>
</dbReference>